<sequence length="106" mass="11325">MVEKTQFNSVLSLFIVASIFALQVAAQTTTDSEDLTSDGLRLTSTRSSRRRRLAGGAIAGIVIGCLIFLALIAICCFCVLRMLTRRRRARAGPAGGMAPPMARAPV</sequence>
<accession>A0A0H2RVK4</accession>
<evidence type="ECO:0000313" key="4">
    <source>
        <dbReference type="Proteomes" id="UP000053477"/>
    </source>
</evidence>
<dbReference type="AlphaFoldDB" id="A0A0H2RVK4"/>
<keyword evidence="1" id="KW-1133">Transmembrane helix</keyword>
<name>A0A0H2RVK4_9AGAM</name>
<protein>
    <recommendedName>
        <fullName evidence="5">Mid2 domain-containing protein</fullName>
    </recommendedName>
</protein>
<feature type="transmembrane region" description="Helical" evidence="1">
    <location>
        <begin position="53"/>
        <end position="80"/>
    </location>
</feature>
<feature type="signal peptide" evidence="2">
    <location>
        <begin position="1"/>
        <end position="26"/>
    </location>
</feature>
<keyword evidence="1" id="KW-0812">Transmembrane</keyword>
<proteinExistence type="predicted"/>
<dbReference type="InParanoid" id="A0A0H2RVK4"/>
<gene>
    <name evidence="3" type="ORF">SCHPADRAFT_233778</name>
</gene>
<evidence type="ECO:0008006" key="5">
    <source>
        <dbReference type="Google" id="ProtNLM"/>
    </source>
</evidence>
<evidence type="ECO:0000256" key="2">
    <source>
        <dbReference type="SAM" id="SignalP"/>
    </source>
</evidence>
<feature type="chain" id="PRO_5005202163" description="Mid2 domain-containing protein" evidence="2">
    <location>
        <begin position="27"/>
        <end position="106"/>
    </location>
</feature>
<keyword evidence="2" id="KW-0732">Signal</keyword>
<dbReference type="Proteomes" id="UP000053477">
    <property type="component" value="Unassembled WGS sequence"/>
</dbReference>
<keyword evidence="1" id="KW-0472">Membrane</keyword>
<dbReference type="EMBL" id="KQ085921">
    <property type="protein sequence ID" value="KLO16060.1"/>
    <property type="molecule type" value="Genomic_DNA"/>
</dbReference>
<keyword evidence="4" id="KW-1185">Reference proteome</keyword>
<evidence type="ECO:0000313" key="3">
    <source>
        <dbReference type="EMBL" id="KLO16060.1"/>
    </source>
</evidence>
<reference evidence="3 4" key="1">
    <citation type="submission" date="2015-04" db="EMBL/GenBank/DDBJ databases">
        <title>Complete genome sequence of Schizopora paradoxa KUC8140, a cosmopolitan wood degrader in East Asia.</title>
        <authorList>
            <consortium name="DOE Joint Genome Institute"/>
            <person name="Min B."/>
            <person name="Park H."/>
            <person name="Jang Y."/>
            <person name="Kim J.-J."/>
            <person name="Kim K.H."/>
            <person name="Pangilinan J."/>
            <person name="Lipzen A."/>
            <person name="Riley R."/>
            <person name="Grigoriev I.V."/>
            <person name="Spatafora J.W."/>
            <person name="Choi I.-G."/>
        </authorList>
    </citation>
    <scope>NUCLEOTIDE SEQUENCE [LARGE SCALE GENOMIC DNA]</scope>
    <source>
        <strain evidence="3 4">KUC8140</strain>
    </source>
</reference>
<evidence type="ECO:0000256" key="1">
    <source>
        <dbReference type="SAM" id="Phobius"/>
    </source>
</evidence>
<organism evidence="3 4">
    <name type="scientific">Schizopora paradoxa</name>
    <dbReference type="NCBI Taxonomy" id="27342"/>
    <lineage>
        <taxon>Eukaryota</taxon>
        <taxon>Fungi</taxon>
        <taxon>Dikarya</taxon>
        <taxon>Basidiomycota</taxon>
        <taxon>Agaricomycotina</taxon>
        <taxon>Agaricomycetes</taxon>
        <taxon>Hymenochaetales</taxon>
        <taxon>Schizoporaceae</taxon>
        <taxon>Schizopora</taxon>
    </lineage>
</organism>